<dbReference type="GeneID" id="24102047"/>
<dbReference type="EMBL" id="HE797672">
    <property type="protein sequence ID" value="CCM07147.1"/>
    <property type="molecule type" value="Genomic_DNA"/>
</dbReference>
<name>J7RHV4_9APHY</name>
<organism evidence="1 2">
    <name type="scientific">Fibroporia radiculosa</name>
    <dbReference type="NCBI Taxonomy" id="599839"/>
    <lineage>
        <taxon>Eukaryota</taxon>
        <taxon>Fungi</taxon>
        <taxon>Dikarya</taxon>
        <taxon>Basidiomycota</taxon>
        <taxon>Agaricomycotina</taxon>
        <taxon>Agaricomycetes</taxon>
        <taxon>Polyporales</taxon>
        <taxon>Fibroporiaceae</taxon>
        <taxon>Fibroporia</taxon>
    </lineage>
</organism>
<dbReference type="AlphaFoldDB" id="J7RHV4"/>
<gene>
    <name evidence="1" type="ORF">FIBRA_09485</name>
</gene>
<dbReference type="HOGENOM" id="CLU_2291745_0_0_1"/>
<keyword evidence="2" id="KW-1185">Reference proteome</keyword>
<dbReference type="OrthoDB" id="3231143at2759"/>
<evidence type="ECO:0000313" key="2">
    <source>
        <dbReference type="Proteomes" id="UP000006352"/>
    </source>
</evidence>
<dbReference type="InParanoid" id="J7RHV4"/>
<accession>J7RHV4</accession>
<sequence>MPSIIAWKVAGEFVIPKNMTVGLNNPHGVINAPFHLSSSLILTLLYPVHRSSLVNIVGLAEVIRSNRSSTRGIGPDMAVDLLIFLLTKKNGDAIGDFDGWM</sequence>
<protein>
    <submittedName>
        <fullName evidence="1">Uncharacterized protein</fullName>
    </submittedName>
</protein>
<reference evidence="1 2" key="1">
    <citation type="journal article" date="2012" name="Appl. Environ. Microbiol.">
        <title>Short-read sequencing for genomic analysis of the brown rot fungus Fibroporia radiculosa.</title>
        <authorList>
            <person name="Tang J.D."/>
            <person name="Perkins A.D."/>
            <person name="Sonstegard T.S."/>
            <person name="Schroeder S.G."/>
            <person name="Burgess S.C."/>
            <person name="Diehl S.V."/>
        </authorList>
    </citation>
    <scope>NUCLEOTIDE SEQUENCE [LARGE SCALE GENOMIC DNA]</scope>
    <source>
        <strain evidence="1 2">TFFH 294</strain>
    </source>
</reference>
<proteinExistence type="predicted"/>
<dbReference type="Proteomes" id="UP000006352">
    <property type="component" value="Unassembled WGS sequence"/>
</dbReference>
<dbReference type="RefSeq" id="XP_012177168.1">
    <property type="nucleotide sequence ID" value="XM_012321778.1"/>
</dbReference>
<evidence type="ECO:0000313" key="1">
    <source>
        <dbReference type="EMBL" id="CCM07147.1"/>
    </source>
</evidence>